<gene>
    <name evidence="3" type="ORF">SAMN05443575_3682</name>
</gene>
<dbReference type="STRING" id="1206085.SAMN05443575_3682"/>
<sequence length="214" mass="24438">MQTHINLDESRSVLGSLRALFPERRVRFFEALRIAELQATRLHQVLAIEGDAVPSEAVSELPRIEVQYRDIPTSGMSYWNGTTWIIAINRWEPRTRQRFTLFHEFKHIVDHGRAKQLYATDEQAEQAADFFAGCALMSRGALKRAWAGLIQQPAVLARLFDVSPRAITVRLAQIGLTDSGERCERPAAPHRPRPGHYHRQRSTRPYETSEVLVA</sequence>
<dbReference type="Proteomes" id="UP000186132">
    <property type="component" value="Unassembled WGS sequence"/>
</dbReference>
<evidence type="ECO:0000259" key="2">
    <source>
        <dbReference type="Pfam" id="PF06114"/>
    </source>
</evidence>
<dbReference type="RefSeq" id="WP_084181367.1">
    <property type="nucleotide sequence ID" value="NZ_FQVU01000005.1"/>
</dbReference>
<dbReference type="InterPro" id="IPR052345">
    <property type="entry name" value="Rad_response_metalloprotease"/>
</dbReference>
<dbReference type="InterPro" id="IPR010359">
    <property type="entry name" value="IrrE_HExxH"/>
</dbReference>
<evidence type="ECO:0000256" key="1">
    <source>
        <dbReference type="SAM" id="MobiDB-lite"/>
    </source>
</evidence>
<name>A0A1M5RXI7_9ACTN</name>
<dbReference type="PANTHER" id="PTHR43236">
    <property type="entry name" value="ANTITOXIN HIGA1"/>
    <property type="match status" value="1"/>
</dbReference>
<dbReference type="Gene3D" id="1.10.10.2910">
    <property type="match status" value="1"/>
</dbReference>
<feature type="compositionally biased region" description="Basic residues" evidence="1">
    <location>
        <begin position="188"/>
        <end position="202"/>
    </location>
</feature>
<dbReference type="OrthoDB" id="9794834at2"/>
<dbReference type="PANTHER" id="PTHR43236:SF2">
    <property type="entry name" value="BLL0069 PROTEIN"/>
    <property type="match status" value="1"/>
</dbReference>
<feature type="region of interest" description="Disordered" evidence="1">
    <location>
        <begin position="181"/>
        <end position="214"/>
    </location>
</feature>
<evidence type="ECO:0000313" key="3">
    <source>
        <dbReference type="EMBL" id="SHH31077.1"/>
    </source>
</evidence>
<organism evidence="3 4">
    <name type="scientific">Jatrophihabitans endophyticus</name>
    <dbReference type="NCBI Taxonomy" id="1206085"/>
    <lineage>
        <taxon>Bacteria</taxon>
        <taxon>Bacillati</taxon>
        <taxon>Actinomycetota</taxon>
        <taxon>Actinomycetes</taxon>
        <taxon>Jatrophihabitantales</taxon>
        <taxon>Jatrophihabitantaceae</taxon>
        <taxon>Jatrophihabitans</taxon>
    </lineage>
</organism>
<protein>
    <recommendedName>
        <fullName evidence="2">IrrE N-terminal-like domain-containing protein</fullName>
    </recommendedName>
</protein>
<feature type="domain" description="IrrE N-terminal-like" evidence="2">
    <location>
        <begin position="72"/>
        <end position="171"/>
    </location>
</feature>
<dbReference type="AlphaFoldDB" id="A0A1M5RXI7"/>
<dbReference type="Pfam" id="PF06114">
    <property type="entry name" value="Peptidase_M78"/>
    <property type="match status" value="1"/>
</dbReference>
<keyword evidence="4" id="KW-1185">Reference proteome</keyword>
<accession>A0A1M5RXI7</accession>
<reference evidence="3 4" key="1">
    <citation type="submission" date="2016-11" db="EMBL/GenBank/DDBJ databases">
        <authorList>
            <person name="Jaros S."/>
            <person name="Januszkiewicz K."/>
            <person name="Wedrychowicz H."/>
        </authorList>
    </citation>
    <scope>NUCLEOTIDE SEQUENCE [LARGE SCALE GENOMIC DNA]</scope>
    <source>
        <strain evidence="3 4">DSM 45627</strain>
    </source>
</reference>
<evidence type="ECO:0000313" key="4">
    <source>
        <dbReference type="Proteomes" id="UP000186132"/>
    </source>
</evidence>
<proteinExistence type="predicted"/>
<dbReference type="EMBL" id="FQVU01000005">
    <property type="protein sequence ID" value="SHH31077.1"/>
    <property type="molecule type" value="Genomic_DNA"/>
</dbReference>